<feature type="transmembrane region" description="Helical" evidence="2">
    <location>
        <begin position="431"/>
        <end position="453"/>
    </location>
</feature>
<accession>A0A1M6YUP6</accession>
<dbReference type="AlphaFoldDB" id="A0A1M6YUP6"/>
<evidence type="ECO:0000313" key="4">
    <source>
        <dbReference type="Proteomes" id="UP000184363"/>
    </source>
</evidence>
<keyword evidence="2" id="KW-0472">Membrane</keyword>
<organism evidence="3 4">
    <name type="scientific">Pseudonocardia thermophila</name>
    <dbReference type="NCBI Taxonomy" id="1848"/>
    <lineage>
        <taxon>Bacteria</taxon>
        <taxon>Bacillati</taxon>
        <taxon>Actinomycetota</taxon>
        <taxon>Actinomycetes</taxon>
        <taxon>Pseudonocardiales</taxon>
        <taxon>Pseudonocardiaceae</taxon>
        <taxon>Pseudonocardia</taxon>
    </lineage>
</organism>
<feature type="transmembrane region" description="Helical" evidence="2">
    <location>
        <begin position="364"/>
        <end position="381"/>
    </location>
</feature>
<feature type="transmembrane region" description="Helical" evidence="2">
    <location>
        <begin position="307"/>
        <end position="330"/>
    </location>
</feature>
<feature type="transmembrane region" description="Helical" evidence="2">
    <location>
        <begin position="207"/>
        <end position="227"/>
    </location>
</feature>
<feature type="transmembrane region" description="Helical" evidence="2">
    <location>
        <begin position="474"/>
        <end position="492"/>
    </location>
</feature>
<keyword evidence="4" id="KW-1185">Reference proteome</keyword>
<dbReference type="EMBL" id="FRAP01000021">
    <property type="protein sequence ID" value="SHL21759.1"/>
    <property type="molecule type" value="Genomic_DNA"/>
</dbReference>
<feature type="transmembrane region" description="Helical" evidence="2">
    <location>
        <begin position="233"/>
        <end position="253"/>
    </location>
</feature>
<proteinExistence type="predicted"/>
<evidence type="ECO:0000256" key="1">
    <source>
        <dbReference type="SAM" id="MobiDB-lite"/>
    </source>
</evidence>
<name>A0A1M6YUP6_PSETH</name>
<sequence>MSTDVSPASLDSAPVGLDSLDDSSLDDLTRPIPALGEGVESETVPMSPPVGLPGPVVDAETVIVRRPRTRLPARPWTRRRVAAYLPVVLAHVLVLGDLDVPVLRPVAALYLLLGLPAYMIWYRTNWTRASRQEAVVFSLVGGVILLMLAGLLLNWVLPWFGVDRPLEAVPAFVGLADAGLLALLWWRPVPATRTRFRTRRHLTSREQVVVVLGPLAVALAVCGAVRLNNGGDGIVTAAGLVVIGAAFLLMILWRFRIRQNVVLVTVYFLSLALLLMTSLRGWDITGHDIQREYYVFQLAQMHGQWGIGWFVDAYNACLSITILPAVLSAVTGLSGVVLFKVVFQVLFALCPVMVYLIARRFGSTLVALLATIYFVAFPTFFTDMPFMIRQEIGFLCLGATILMVTNARWAVQRRITWTLFFALGLVISHYSTTYVLIALIGIALAARGALVLAGLLRRRLRGGGGYPVLRREPAVLGAFTLVAVAAMAMLWTGPITQTGGHLERTAVNLVSAMFGGQPGDRSADVGYSLFAPPSPPPEEQLAEYQETVREETAAERAAGEYLPEDVLDRHPVELATAEPLPLTGAGDVLERIGIDVETLNTVIRQGAARMLQLLVLFGMVLVLLGRVRGWRPSQEIVLLAGSSFVVMMLQVLLPSLSAEYGVLRTFQQALFLLGPFLAAGSIALFSWLGHRWATRAALALAGVFYLSLVGLIPQVLGGYGAQLHLNNAGTYHELYQIDPQRAAAEQWVLARAEATGGAEVDVAEPLDRYTFTMTYDHPDLTVGDVFPAAVRPWSYVVLTRVGTRPVIASLPSDGGDVITYRYPVGVLTDTKDRIYSSGRAEVYR</sequence>
<feature type="region of interest" description="Disordered" evidence="1">
    <location>
        <begin position="1"/>
        <end position="25"/>
    </location>
</feature>
<protein>
    <submittedName>
        <fullName evidence="3">Predicted membrane protein</fullName>
    </submittedName>
</protein>
<dbReference type="OrthoDB" id="3784811at2"/>
<keyword evidence="2" id="KW-1133">Transmembrane helix</keyword>
<feature type="transmembrane region" description="Helical" evidence="2">
    <location>
        <begin position="696"/>
        <end position="716"/>
    </location>
</feature>
<feature type="transmembrane region" description="Helical" evidence="2">
    <location>
        <begin position="669"/>
        <end position="689"/>
    </location>
</feature>
<feature type="transmembrane region" description="Helical" evidence="2">
    <location>
        <begin position="102"/>
        <end position="122"/>
    </location>
</feature>
<dbReference type="RefSeq" id="WP_073459582.1">
    <property type="nucleotide sequence ID" value="NZ_CALGVN010000008.1"/>
</dbReference>
<dbReference type="STRING" id="1848.SAMN05443637_12173"/>
<feature type="transmembrane region" description="Helical" evidence="2">
    <location>
        <begin position="134"/>
        <end position="156"/>
    </location>
</feature>
<evidence type="ECO:0000256" key="2">
    <source>
        <dbReference type="SAM" id="Phobius"/>
    </source>
</evidence>
<feature type="transmembrane region" description="Helical" evidence="2">
    <location>
        <begin position="606"/>
        <end position="624"/>
    </location>
</feature>
<feature type="transmembrane region" description="Helical" evidence="2">
    <location>
        <begin position="337"/>
        <end position="358"/>
    </location>
</feature>
<keyword evidence="2" id="KW-0812">Transmembrane</keyword>
<gene>
    <name evidence="3" type="ORF">SAMN05443637_12173</name>
</gene>
<feature type="transmembrane region" description="Helical" evidence="2">
    <location>
        <begin position="260"/>
        <end position="279"/>
    </location>
</feature>
<dbReference type="Proteomes" id="UP000184363">
    <property type="component" value="Unassembled WGS sequence"/>
</dbReference>
<feature type="transmembrane region" description="Helical" evidence="2">
    <location>
        <begin position="393"/>
        <end position="411"/>
    </location>
</feature>
<feature type="transmembrane region" description="Helical" evidence="2">
    <location>
        <begin position="636"/>
        <end position="657"/>
    </location>
</feature>
<evidence type="ECO:0000313" key="3">
    <source>
        <dbReference type="EMBL" id="SHL21759.1"/>
    </source>
</evidence>
<reference evidence="3 4" key="1">
    <citation type="submission" date="2016-11" db="EMBL/GenBank/DDBJ databases">
        <authorList>
            <person name="Jaros S."/>
            <person name="Januszkiewicz K."/>
            <person name="Wedrychowicz H."/>
        </authorList>
    </citation>
    <scope>NUCLEOTIDE SEQUENCE [LARGE SCALE GENOMIC DNA]</scope>
    <source>
        <strain evidence="3 4">DSM 43832</strain>
    </source>
</reference>
<feature type="transmembrane region" description="Helical" evidence="2">
    <location>
        <begin position="168"/>
        <end position="186"/>
    </location>
</feature>